<dbReference type="AlphaFoldDB" id="A0A1H8YK52"/>
<name>A0A1H8YK52_9PSEU</name>
<sequence>MCIRLAYRSHMHIRLTLLLPATAGRVRTHTSDPTDESTTTRQEDHRVIDTNEDIPEGVSGISSGSKSGSGTKK</sequence>
<keyword evidence="3" id="KW-1185">Reference proteome</keyword>
<reference evidence="2 3" key="1">
    <citation type="submission" date="2016-10" db="EMBL/GenBank/DDBJ databases">
        <authorList>
            <person name="de Groot N.N."/>
        </authorList>
    </citation>
    <scope>NUCLEOTIDE SEQUENCE [LARGE SCALE GENOMIC DNA]</scope>
    <source>
        <strain evidence="2 3">DSM 44993</strain>
    </source>
</reference>
<organism evidence="2 3">
    <name type="scientific">Amycolatopsis saalfeldensis</name>
    <dbReference type="NCBI Taxonomy" id="394193"/>
    <lineage>
        <taxon>Bacteria</taxon>
        <taxon>Bacillati</taxon>
        <taxon>Actinomycetota</taxon>
        <taxon>Actinomycetes</taxon>
        <taxon>Pseudonocardiales</taxon>
        <taxon>Pseudonocardiaceae</taxon>
        <taxon>Amycolatopsis</taxon>
    </lineage>
</organism>
<feature type="region of interest" description="Disordered" evidence="1">
    <location>
        <begin position="21"/>
        <end position="73"/>
    </location>
</feature>
<evidence type="ECO:0000256" key="1">
    <source>
        <dbReference type="SAM" id="MobiDB-lite"/>
    </source>
</evidence>
<accession>A0A1H8YK52</accession>
<gene>
    <name evidence="2" type="ORF">SAMN04489732_12094</name>
</gene>
<protein>
    <submittedName>
        <fullName evidence="2">Uncharacterized protein</fullName>
    </submittedName>
</protein>
<dbReference type="EMBL" id="FOEF01000020">
    <property type="protein sequence ID" value="SEP52431.1"/>
    <property type="molecule type" value="Genomic_DNA"/>
</dbReference>
<dbReference type="STRING" id="394193.SAMN04489732_12094"/>
<dbReference type="Proteomes" id="UP000198582">
    <property type="component" value="Unassembled WGS sequence"/>
</dbReference>
<evidence type="ECO:0000313" key="3">
    <source>
        <dbReference type="Proteomes" id="UP000198582"/>
    </source>
</evidence>
<proteinExistence type="predicted"/>
<feature type="compositionally biased region" description="Low complexity" evidence="1">
    <location>
        <begin position="57"/>
        <end position="73"/>
    </location>
</feature>
<evidence type="ECO:0000313" key="2">
    <source>
        <dbReference type="EMBL" id="SEP52431.1"/>
    </source>
</evidence>